<keyword evidence="8" id="KW-0175">Coiled coil</keyword>
<dbReference type="AlphaFoldDB" id="A0A077ZRJ8"/>
<evidence type="ECO:0000256" key="6">
    <source>
        <dbReference type="ARBA" id="ARBA00023242"/>
    </source>
</evidence>
<dbReference type="InterPro" id="IPR007125">
    <property type="entry name" value="H2A/H2B/H3"/>
</dbReference>
<evidence type="ECO:0000256" key="2">
    <source>
        <dbReference type="ARBA" id="ARBA00004286"/>
    </source>
</evidence>
<keyword evidence="5" id="KW-0238">DNA-binding</keyword>
<gene>
    <name evidence="12" type="primary">Contig7394.g368</name>
    <name evidence="12" type="ORF">STYLEM_911</name>
</gene>
<dbReference type="InterPro" id="IPR032454">
    <property type="entry name" value="Histone_H2A_C"/>
</dbReference>
<protein>
    <recommendedName>
        <fullName evidence="14">Histone H2A</fullName>
    </recommendedName>
</protein>
<evidence type="ECO:0000256" key="7">
    <source>
        <dbReference type="ARBA" id="ARBA00023269"/>
    </source>
</evidence>
<dbReference type="InParanoid" id="A0A077ZRJ8"/>
<dbReference type="Proteomes" id="UP000039865">
    <property type="component" value="Unassembled WGS sequence"/>
</dbReference>
<dbReference type="Gene3D" id="1.10.20.10">
    <property type="entry name" value="Histone, subunit A"/>
    <property type="match status" value="1"/>
</dbReference>
<dbReference type="FunFam" id="1.10.20.10:FF:000005">
    <property type="entry name" value="Histone H2A"/>
    <property type="match status" value="1"/>
</dbReference>
<dbReference type="SUPFAM" id="SSF47113">
    <property type="entry name" value="Histone-fold"/>
    <property type="match status" value="1"/>
</dbReference>
<dbReference type="GO" id="GO:0005634">
    <property type="term" value="C:nucleus"/>
    <property type="evidence" value="ECO:0007669"/>
    <property type="project" value="UniProtKB-SubCell"/>
</dbReference>
<dbReference type="GO" id="GO:0000786">
    <property type="term" value="C:nucleosome"/>
    <property type="evidence" value="ECO:0007669"/>
    <property type="project" value="UniProtKB-KW"/>
</dbReference>
<keyword evidence="6" id="KW-0539">Nucleus</keyword>
<dbReference type="CDD" id="cd00074">
    <property type="entry name" value="HFD_H2A"/>
    <property type="match status" value="1"/>
</dbReference>
<keyword evidence="7" id="KW-0544">Nucleosome core</keyword>
<dbReference type="InterPro" id="IPR002119">
    <property type="entry name" value="Histone_H2A"/>
</dbReference>
<dbReference type="PANTHER" id="PTHR23430">
    <property type="entry name" value="HISTONE H2A"/>
    <property type="match status" value="1"/>
</dbReference>
<evidence type="ECO:0000256" key="5">
    <source>
        <dbReference type="ARBA" id="ARBA00023125"/>
    </source>
</evidence>
<evidence type="ECO:0000256" key="8">
    <source>
        <dbReference type="SAM" id="Coils"/>
    </source>
</evidence>
<feature type="region of interest" description="Disordered" evidence="9">
    <location>
        <begin position="637"/>
        <end position="664"/>
    </location>
</feature>
<comment type="similarity">
    <text evidence="3">Belongs to the histone H2A family.</text>
</comment>
<comment type="subcellular location">
    <subcellularLocation>
        <location evidence="2">Chromosome</location>
    </subcellularLocation>
    <subcellularLocation>
        <location evidence="1">Nucleus</location>
    </subcellularLocation>
</comment>
<evidence type="ECO:0000259" key="11">
    <source>
        <dbReference type="Pfam" id="PF16211"/>
    </source>
</evidence>
<dbReference type="GO" id="GO:0030527">
    <property type="term" value="F:structural constituent of chromatin"/>
    <property type="evidence" value="ECO:0007669"/>
    <property type="project" value="InterPro"/>
</dbReference>
<feature type="coiled-coil region" evidence="8">
    <location>
        <begin position="124"/>
        <end position="158"/>
    </location>
</feature>
<evidence type="ECO:0000313" key="12">
    <source>
        <dbReference type="EMBL" id="CDW71960.1"/>
    </source>
</evidence>
<evidence type="ECO:0008006" key="14">
    <source>
        <dbReference type="Google" id="ProtNLM"/>
    </source>
</evidence>
<dbReference type="PRINTS" id="PR00620">
    <property type="entry name" value="HISTONEH2A"/>
</dbReference>
<dbReference type="InterPro" id="IPR009072">
    <property type="entry name" value="Histone-fold"/>
</dbReference>
<dbReference type="GO" id="GO:0003677">
    <property type="term" value="F:DNA binding"/>
    <property type="evidence" value="ECO:0007669"/>
    <property type="project" value="UniProtKB-KW"/>
</dbReference>
<dbReference type="Pfam" id="PF16211">
    <property type="entry name" value="Histone_H2A_C"/>
    <property type="match status" value="1"/>
</dbReference>
<evidence type="ECO:0000259" key="10">
    <source>
        <dbReference type="Pfam" id="PF00125"/>
    </source>
</evidence>
<proteinExistence type="inferred from homology"/>
<keyword evidence="4" id="KW-0158">Chromosome</keyword>
<dbReference type="EMBL" id="CCKQ01000859">
    <property type="protein sequence ID" value="CDW71960.1"/>
    <property type="molecule type" value="Genomic_DNA"/>
</dbReference>
<evidence type="ECO:0000256" key="1">
    <source>
        <dbReference type="ARBA" id="ARBA00004123"/>
    </source>
</evidence>
<keyword evidence="13" id="KW-1185">Reference proteome</keyword>
<dbReference type="OrthoDB" id="9421954at2759"/>
<evidence type="ECO:0000256" key="3">
    <source>
        <dbReference type="ARBA" id="ARBA00010691"/>
    </source>
</evidence>
<name>A0A077ZRJ8_STYLE</name>
<dbReference type="Pfam" id="PF00125">
    <property type="entry name" value="Histone"/>
    <property type="match status" value="1"/>
</dbReference>
<sequence>MGSIQPYIESSQLKHTEKIKAYQKARQESRNINQSQNCTIINFLTLKNQFKNHYHYQQAIDRHLVFQTRSRTTSDQKLPELQKKKKRGLSLSKSIANLNKNQNQSFQPYQDEIKVQEKDNIVRIDIFKKLAQGLKEKINGHQDEFDELQNTLRDSQKRELYNNENQIHKNKNISVLTHRQNLELISQLSQADKFLSKLSQKYQTKEKDCKTLIQQSKDEISEVHQGLKKIVAASNFHTQIYSNRYQTVDIPSESPVFILMIPAEQRSPAVFKIDPIVDQKQRKLMDYKIFFSTKIKYPNEDNCDKIYHNEQKIIYKRGQLGEEFPHTFKIYLGIWSKIQMQLAITVSFPFNPETNSKGIKVSSPLKVKRTIIDEEGNEMEIEVIRDIDYENRLKKSNYIAIAQEKKVQKEKEHRQKSFFLLNKREILNAQIQMCQDYRKKLQKPSKKERNKFSNENSLDVQNVNIIFSYFWVAFNNNFRILTFLLNTDHVQRQNKANNILKYVLERTSAMDQFKQKMQRFHKRGYWEQEVLLLTGSLLSQRKLSKKLKPLIKKLNLISENLIDKTVKQYFQYCKFKFIIKFLDWRIKKLRFQNKPINEEWFEEIQNLRIMVGQREKILFEDIGQIAELALQKILQRSGVQSPKQGSPNSPRRKKSPSPINDNSKQMQQLGSLQINKQFPPYDNKLNPNAHGLIRLRTLNNDQIIMDEYLQQDIVDPGPPPIFMFMPSKDQIRKMILKTTRYDNKDIQLMKLDQKRIYGLKGKGKGMGGKNSGKFTKRGPISKSLKAGLQFPVGRLHRQLKLRTQLNARVGATAAVYSAAILEYLTAEVLELAGNASNDLKAKRITPRHLTLAIRGDEELDTLIKATIAGGGVIPHIHKRLLTNIKKSNKK</sequence>
<organism evidence="12 13">
    <name type="scientific">Stylonychia lemnae</name>
    <name type="common">Ciliate</name>
    <dbReference type="NCBI Taxonomy" id="5949"/>
    <lineage>
        <taxon>Eukaryota</taxon>
        <taxon>Sar</taxon>
        <taxon>Alveolata</taxon>
        <taxon>Ciliophora</taxon>
        <taxon>Intramacronucleata</taxon>
        <taxon>Spirotrichea</taxon>
        <taxon>Stichotrichia</taxon>
        <taxon>Sporadotrichida</taxon>
        <taxon>Oxytrichidae</taxon>
        <taxon>Stylonychinae</taxon>
        <taxon>Stylonychia</taxon>
    </lineage>
</organism>
<evidence type="ECO:0000256" key="4">
    <source>
        <dbReference type="ARBA" id="ARBA00022454"/>
    </source>
</evidence>
<dbReference type="SMART" id="SM00414">
    <property type="entry name" value="H2A"/>
    <property type="match status" value="1"/>
</dbReference>
<dbReference type="InterPro" id="IPR032458">
    <property type="entry name" value="Histone_H2A_CS"/>
</dbReference>
<feature type="domain" description="Core Histone H2A/H2B/H3" evidence="10">
    <location>
        <begin position="776"/>
        <end position="855"/>
    </location>
</feature>
<reference evidence="12 13" key="1">
    <citation type="submission" date="2014-06" db="EMBL/GenBank/DDBJ databases">
        <authorList>
            <person name="Swart Estienne"/>
        </authorList>
    </citation>
    <scope>NUCLEOTIDE SEQUENCE [LARGE SCALE GENOMIC DNA]</scope>
    <source>
        <strain evidence="12 13">130c</strain>
    </source>
</reference>
<feature type="domain" description="Histone H2A C-terminal" evidence="11">
    <location>
        <begin position="857"/>
        <end position="890"/>
    </location>
</feature>
<evidence type="ECO:0000256" key="9">
    <source>
        <dbReference type="SAM" id="MobiDB-lite"/>
    </source>
</evidence>
<evidence type="ECO:0000313" key="13">
    <source>
        <dbReference type="Proteomes" id="UP000039865"/>
    </source>
</evidence>
<dbReference type="PROSITE" id="PS00046">
    <property type="entry name" value="HISTONE_H2A"/>
    <property type="match status" value="1"/>
</dbReference>
<dbReference type="GO" id="GO:0046982">
    <property type="term" value="F:protein heterodimerization activity"/>
    <property type="evidence" value="ECO:0007669"/>
    <property type="project" value="InterPro"/>
</dbReference>
<accession>A0A077ZRJ8</accession>